<keyword evidence="2" id="KW-1185">Reference proteome</keyword>
<proteinExistence type="predicted"/>
<dbReference type="Proteomes" id="UP000198405">
    <property type="component" value="Unassembled WGS sequence"/>
</dbReference>
<sequence length="178" mass="21123">MKEIFEQLELKLKNSIFNRASDIIKALLEFLHKEKFLLQNDINERALTHKLALYLQNYFHDYDVDCEYNRMMKNNEYIKKTLNLPADEGIIISDTTQKTVYPDIIIHRRGNNDNNLLVIEVKKSVNVNENERNFDFQKLKAFTEQLRYNLGLYLEFNENGISDFKLFENGEKVGEYDG</sequence>
<evidence type="ECO:0000313" key="2">
    <source>
        <dbReference type="Proteomes" id="UP000198405"/>
    </source>
</evidence>
<gene>
    <name evidence="1" type="ORF">SAMN06265340_1143</name>
</gene>
<accession>A0A239A0D0</accession>
<dbReference type="OrthoDB" id="8907997at2"/>
<organism evidence="1 2">
    <name type="scientific">Desulfurobacterium atlanticum</name>
    <dbReference type="NCBI Taxonomy" id="240169"/>
    <lineage>
        <taxon>Bacteria</taxon>
        <taxon>Pseudomonadati</taxon>
        <taxon>Aquificota</taxon>
        <taxon>Aquificia</taxon>
        <taxon>Desulfurobacteriales</taxon>
        <taxon>Desulfurobacteriaceae</taxon>
        <taxon>Desulfurobacterium</taxon>
    </lineage>
</organism>
<dbReference type="AlphaFoldDB" id="A0A239A0D0"/>
<reference evidence="2" key="1">
    <citation type="submission" date="2017-06" db="EMBL/GenBank/DDBJ databases">
        <authorList>
            <person name="Varghese N."/>
            <person name="Submissions S."/>
        </authorList>
    </citation>
    <scope>NUCLEOTIDE SEQUENCE [LARGE SCALE GENOMIC DNA]</scope>
    <source>
        <strain evidence="2">DSM 15668</strain>
    </source>
</reference>
<name>A0A239A0D0_9BACT</name>
<evidence type="ECO:0000313" key="1">
    <source>
        <dbReference type="EMBL" id="SNR89010.1"/>
    </source>
</evidence>
<evidence type="ECO:0008006" key="3">
    <source>
        <dbReference type="Google" id="ProtNLM"/>
    </source>
</evidence>
<dbReference type="EMBL" id="FZOB01000014">
    <property type="protein sequence ID" value="SNR89010.1"/>
    <property type="molecule type" value="Genomic_DNA"/>
</dbReference>
<protein>
    <recommendedName>
        <fullName evidence="3">Type I restriction enzyme R protein N terminus (HSDR_N)</fullName>
    </recommendedName>
</protein>